<dbReference type="GO" id="GO:0004314">
    <property type="term" value="F:[acyl-carrier-protein] S-malonyltransferase activity"/>
    <property type="evidence" value="ECO:0007669"/>
    <property type="project" value="UniProtKB-EC"/>
</dbReference>
<dbReference type="InterPro" id="IPR016035">
    <property type="entry name" value="Acyl_Trfase/lysoPLipase"/>
</dbReference>
<comment type="caution">
    <text evidence="7">The sequence shown here is derived from an EMBL/GenBank/DDBJ whole genome shotgun (WGS) entry which is preliminary data.</text>
</comment>
<evidence type="ECO:0000256" key="5">
    <source>
        <dbReference type="PIRSR" id="PIRSR000446-1"/>
    </source>
</evidence>
<dbReference type="EC" id="2.3.1.39" evidence="4"/>
<comment type="catalytic activity">
    <reaction evidence="3 4">
        <text>holo-[ACP] + malonyl-CoA = malonyl-[ACP] + CoA</text>
        <dbReference type="Rhea" id="RHEA:41792"/>
        <dbReference type="Rhea" id="RHEA-COMP:9623"/>
        <dbReference type="Rhea" id="RHEA-COMP:9685"/>
        <dbReference type="ChEBI" id="CHEBI:57287"/>
        <dbReference type="ChEBI" id="CHEBI:57384"/>
        <dbReference type="ChEBI" id="CHEBI:64479"/>
        <dbReference type="ChEBI" id="CHEBI:78449"/>
        <dbReference type="EC" id="2.3.1.39"/>
    </reaction>
</comment>
<dbReference type="RefSeq" id="WP_173878161.1">
    <property type="nucleotide sequence ID" value="NZ_JAAIMR010000052.1"/>
</dbReference>
<evidence type="ECO:0000256" key="3">
    <source>
        <dbReference type="ARBA" id="ARBA00048462"/>
    </source>
</evidence>
<feature type="domain" description="Malonyl-CoA:ACP transacylase (MAT)" evidence="6">
    <location>
        <begin position="5"/>
        <end position="282"/>
    </location>
</feature>
<evidence type="ECO:0000259" key="6">
    <source>
        <dbReference type="SMART" id="SM00827"/>
    </source>
</evidence>
<dbReference type="SUPFAM" id="SSF52151">
    <property type="entry name" value="FabD/lysophospholipase-like"/>
    <property type="match status" value="1"/>
</dbReference>
<dbReference type="InterPro" id="IPR014043">
    <property type="entry name" value="Acyl_transferase_dom"/>
</dbReference>
<dbReference type="Proteomes" id="UP001296580">
    <property type="component" value="Unassembled WGS sequence"/>
</dbReference>
<dbReference type="SUPFAM" id="SSF55048">
    <property type="entry name" value="Probable ACP-binding domain of malonyl-CoA ACP transacylase"/>
    <property type="match status" value="1"/>
</dbReference>
<gene>
    <name evidence="7" type="ORF">G4993_16465</name>
</gene>
<dbReference type="InterPro" id="IPR016036">
    <property type="entry name" value="Malonyl_transacylase_ACP-bd"/>
</dbReference>
<reference evidence="7" key="2">
    <citation type="submission" date="2020-02" db="EMBL/GenBank/DDBJ databases">
        <authorList>
            <person name="Littmann E."/>
            <person name="Sorbara M."/>
        </authorList>
    </citation>
    <scope>NUCLEOTIDE SEQUENCE</scope>
    <source>
        <strain evidence="7">MSK.15.32</strain>
    </source>
</reference>
<dbReference type="Gene3D" id="3.40.366.10">
    <property type="entry name" value="Malonyl-Coenzyme A Acyl Carrier Protein, domain 2"/>
    <property type="match status" value="1"/>
</dbReference>
<evidence type="ECO:0000313" key="8">
    <source>
        <dbReference type="Proteomes" id="UP001296580"/>
    </source>
</evidence>
<organism evidence="7 8">
    <name type="scientific">Mediterraneibacter gnavus</name>
    <name type="common">Ruminococcus gnavus</name>
    <dbReference type="NCBI Taxonomy" id="33038"/>
    <lineage>
        <taxon>Bacteria</taxon>
        <taxon>Bacillati</taxon>
        <taxon>Bacillota</taxon>
        <taxon>Clostridia</taxon>
        <taxon>Lachnospirales</taxon>
        <taxon>Lachnospiraceae</taxon>
        <taxon>Mediterraneibacter</taxon>
    </lineage>
</organism>
<name>A0AAJ3KN85_MEDGN</name>
<dbReference type="InterPro" id="IPR024925">
    <property type="entry name" value="Malonyl_CoA-ACP_transAc"/>
</dbReference>
<dbReference type="InterPro" id="IPR050858">
    <property type="entry name" value="Mal-CoA-ACP_Trans/PKS_FabD"/>
</dbReference>
<evidence type="ECO:0000256" key="1">
    <source>
        <dbReference type="ARBA" id="ARBA00022679"/>
    </source>
</evidence>
<feature type="active site" evidence="5">
    <location>
        <position position="84"/>
    </location>
</feature>
<keyword evidence="1 4" id="KW-0808">Transferase</keyword>
<dbReference type="InterPro" id="IPR001227">
    <property type="entry name" value="Ac_transferase_dom_sf"/>
</dbReference>
<dbReference type="EMBL" id="JAAIRV010000053">
    <property type="protein sequence ID" value="NSI59960.1"/>
    <property type="molecule type" value="Genomic_DNA"/>
</dbReference>
<accession>A0AAJ3KN85</accession>
<keyword evidence="2 4" id="KW-0012">Acyltransferase</keyword>
<dbReference type="GO" id="GO:0005829">
    <property type="term" value="C:cytosol"/>
    <property type="evidence" value="ECO:0007669"/>
    <property type="project" value="TreeGrafter"/>
</dbReference>
<proteinExistence type="inferred from homology"/>
<dbReference type="PIRSF" id="PIRSF000446">
    <property type="entry name" value="Mct"/>
    <property type="match status" value="1"/>
</dbReference>
<dbReference type="GO" id="GO:0006633">
    <property type="term" value="P:fatty acid biosynthetic process"/>
    <property type="evidence" value="ECO:0007669"/>
    <property type="project" value="TreeGrafter"/>
</dbReference>
<evidence type="ECO:0000256" key="4">
    <source>
        <dbReference type="PIRNR" id="PIRNR000446"/>
    </source>
</evidence>
<dbReference type="AlphaFoldDB" id="A0AAJ3KN85"/>
<sequence>MIACVFPGQGSQKKDMIELLKGKYNKELEIASDILGESIQEICYDESKLNDTRYAQPVLFTIHELMYREYCMFHTEPQYLGGHSLGEYNALCAAKVFDFQEGIRLTKLRGELMALIKDGAMLAIINETHEKIQMIIQEYEGVSVANYNSFSQTVIGGLEKEIERLQKYLNNHNIINIKLNVSGAFHTPYMKQVEPSFRKYLENMNFCEPKKVVISNVTGTPYNKNNIVDNLCNHLFLPVRWIDVNLYMIRHGVNEVMQIGGGKTLNGFFRNVKDNYNNVLHEM</sequence>
<dbReference type="PANTHER" id="PTHR42681">
    <property type="entry name" value="MALONYL-COA-ACYL CARRIER PROTEIN TRANSACYLASE, MITOCHONDRIAL"/>
    <property type="match status" value="1"/>
</dbReference>
<dbReference type="PANTHER" id="PTHR42681:SF1">
    <property type="entry name" value="MALONYL-COA-ACYL CARRIER PROTEIN TRANSACYLASE, MITOCHONDRIAL"/>
    <property type="match status" value="1"/>
</dbReference>
<evidence type="ECO:0000256" key="2">
    <source>
        <dbReference type="ARBA" id="ARBA00023315"/>
    </source>
</evidence>
<comment type="similarity">
    <text evidence="4">Belongs to the fabD family.</text>
</comment>
<evidence type="ECO:0000313" key="7">
    <source>
        <dbReference type="EMBL" id="NSI59960.1"/>
    </source>
</evidence>
<reference evidence="7" key="1">
    <citation type="journal article" date="2020" name="Cell Host Microbe">
        <title>Functional and Genomic Variation between Human-Derived Isolates of Lachnospiraceae Reveals Inter- and Intra-Species Diversity.</title>
        <authorList>
            <person name="Sorbara M.T."/>
            <person name="Littmann E.R."/>
            <person name="Fontana E."/>
            <person name="Moody T.U."/>
            <person name="Kohout C.E."/>
            <person name="Gjonbalaj M."/>
            <person name="Eaton V."/>
            <person name="Seok R."/>
            <person name="Leiner I.M."/>
            <person name="Pamer E.G."/>
        </authorList>
    </citation>
    <scope>NUCLEOTIDE SEQUENCE</scope>
    <source>
        <strain evidence="7">MSK.15.32</strain>
    </source>
</reference>
<protein>
    <recommendedName>
        <fullName evidence="4">Malonyl CoA-acyl carrier protein transacylase</fullName>
        <ecNumber evidence="4">2.3.1.39</ecNumber>
    </recommendedName>
</protein>
<feature type="active site" evidence="5">
    <location>
        <position position="186"/>
    </location>
</feature>
<dbReference type="SMART" id="SM00827">
    <property type="entry name" value="PKS_AT"/>
    <property type="match status" value="1"/>
</dbReference>
<dbReference type="Pfam" id="PF00698">
    <property type="entry name" value="Acyl_transf_1"/>
    <property type="match status" value="1"/>
</dbReference>
<dbReference type="Gene3D" id="3.30.70.250">
    <property type="entry name" value="Malonyl-CoA ACP transacylase, ACP-binding"/>
    <property type="match status" value="1"/>
</dbReference>